<keyword evidence="5" id="KW-1185">Reference proteome</keyword>
<dbReference type="InterPro" id="IPR011990">
    <property type="entry name" value="TPR-like_helical_dom_sf"/>
</dbReference>
<name>A0ABW3C3H6_SPHXN</name>
<feature type="repeat" description="TPR" evidence="1">
    <location>
        <begin position="82"/>
        <end position="115"/>
    </location>
</feature>
<dbReference type="SUPFAM" id="SSF110997">
    <property type="entry name" value="Sporulation related repeat"/>
    <property type="match status" value="1"/>
</dbReference>
<accession>A0ABW3C3H6</accession>
<dbReference type="Gene3D" id="3.30.70.1070">
    <property type="entry name" value="Sporulation related repeat"/>
    <property type="match status" value="1"/>
</dbReference>
<proteinExistence type="predicted"/>
<protein>
    <submittedName>
        <fullName evidence="4">Tetratricopeptide repeat protein</fullName>
    </submittedName>
</protein>
<reference evidence="5" key="1">
    <citation type="journal article" date="2019" name="Int. J. Syst. Evol. Microbiol.">
        <title>The Global Catalogue of Microorganisms (GCM) 10K type strain sequencing project: providing services to taxonomists for standard genome sequencing and annotation.</title>
        <authorList>
            <consortium name="The Broad Institute Genomics Platform"/>
            <consortium name="The Broad Institute Genome Sequencing Center for Infectious Disease"/>
            <person name="Wu L."/>
            <person name="Ma J."/>
        </authorList>
    </citation>
    <scope>NUCLEOTIDE SEQUENCE [LARGE SCALE GENOMIC DNA]</scope>
    <source>
        <strain evidence="5">CCUG 52537</strain>
    </source>
</reference>
<evidence type="ECO:0000259" key="3">
    <source>
        <dbReference type="PROSITE" id="PS51724"/>
    </source>
</evidence>
<dbReference type="InterPro" id="IPR019734">
    <property type="entry name" value="TPR_rpt"/>
</dbReference>
<dbReference type="InterPro" id="IPR007730">
    <property type="entry name" value="SPOR-like_dom"/>
</dbReference>
<feature type="domain" description="SPOR" evidence="3">
    <location>
        <begin position="346"/>
        <end position="429"/>
    </location>
</feature>
<evidence type="ECO:0000256" key="1">
    <source>
        <dbReference type="PROSITE-ProRule" id="PRU00339"/>
    </source>
</evidence>
<dbReference type="PROSITE" id="PS50005">
    <property type="entry name" value="TPR"/>
    <property type="match status" value="1"/>
</dbReference>
<dbReference type="Gene3D" id="1.25.40.10">
    <property type="entry name" value="Tetratricopeptide repeat domain"/>
    <property type="match status" value="1"/>
</dbReference>
<gene>
    <name evidence="4" type="ORF">ACFQ00_07035</name>
</gene>
<sequence length="441" mass="45434">MQTQRNTVLKLAASAFTLGVSLTACQSSNSPVAHVNTAIGSVDAPQPSVVLIKQAEAARLAGNPVAAISFAELAVTADPQNADARFTLAKAYTAAGRYQSAAEAYGDLSAMNPADANVRFRAALSSLAAGNRYTALSSLDALAAEPSLAADVGLALALSGETRKAISLLETSVRAGNSTPRLRQNLALAQALAGEWAAARTTASMDLAPDAVDARVAEWAAIASNTDSSWRTASVLGVEMAANDAGRPVALAWAQPRADVVVAAVEAPVVESAPEPVAVAVVAEPAAVIAEAAPIVRAEPVAIARAEVPVAAEPAQPIVKIRAVQPGFEAPKPVSAVKREIRALQKPTHGAWVVQLGSYAKPEFLNAGWKTLIRKNSALGEFEPIRSQIAVKGATYHRLAIGSFANVNEAVDLCRDLKAGGYSCFVRKGAGAPEATSSKKA</sequence>
<organism evidence="4 5">
    <name type="scientific">Sphingosinicella xenopeptidilytica</name>
    <dbReference type="NCBI Taxonomy" id="364098"/>
    <lineage>
        <taxon>Bacteria</taxon>
        <taxon>Pseudomonadati</taxon>
        <taxon>Pseudomonadota</taxon>
        <taxon>Alphaproteobacteria</taxon>
        <taxon>Sphingomonadales</taxon>
        <taxon>Sphingosinicellaceae</taxon>
        <taxon>Sphingosinicella</taxon>
    </lineage>
</organism>
<dbReference type="SMART" id="SM00028">
    <property type="entry name" value="TPR"/>
    <property type="match status" value="2"/>
</dbReference>
<evidence type="ECO:0000313" key="5">
    <source>
        <dbReference type="Proteomes" id="UP001597124"/>
    </source>
</evidence>
<evidence type="ECO:0000256" key="2">
    <source>
        <dbReference type="SAM" id="SignalP"/>
    </source>
</evidence>
<dbReference type="EMBL" id="JBHTIK010000004">
    <property type="protein sequence ID" value="MFD0848072.1"/>
    <property type="molecule type" value="Genomic_DNA"/>
</dbReference>
<keyword evidence="2" id="KW-0732">Signal</keyword>
<dbReference type="Pfam" id="PF14559">
    <property type="entry name" value="TPR_19"/>
    <property type="match status" value="1"/>
</dbReference>
<dbReference type="PROSITE" id="PS51724">
    <property type="entry name" value="SPOR"/>
    <property type="match status" value="1"/>
</dbReference>
<feature type="chain" id="PRO_5046990611" evidence="2">
    <location>
        <begin position="27"/>
        <end position="441"/>
    </location>
</feature>
<feature type="signal peptide" evidence="2">
    <location>
        <begin position="1"/>
        <end position="26"/>
    </location>
</feature>
<keyword evidence="1" id="KW-0802">TPR repeat</keyword>
<dbReference type="RefSeq" id="WP_381488229.1">
    <property type="nucleotide sequence ID" value="NZ_JBHTIK010000004.1"/>
</dbReference>
<dbReference type="InterPro" id="IPR036680">
    <property type="entry name" value="SPOR-like_sf"/>
</dbReference>
<dbReference type="PROSITE" id="PS51257">
    <property type="entry name" value="PROKAR_LIPOPROTEIN"/>
    <property type="match status" value="1"/>
</dbReference>
<evidence type="ECO:0000313" key="4">
    <source>
        <dbReference type="EMBL" id="MFD0848072.1"/>
    </source>
</evidence>
<dbReference type="SUPFAM" id="SSF48452">
    <property type="entry name" value="TPR-like"/>
    <property type="match status" value="1"/>
</dbReference>
<dbReference type="Pfam" id="PF05036">
    <property type="entry name" value="SPOR"/>
    <property type="match status" value="1"/>
</dbReference>
<comment type="caution">
    <text evidence="4">The sequence shown here is derived from an EMBL/GenBank/DDBJ whole genome shotgun (WGS) entry which is preliminary data.</text>
</comment>
<dbReference type="Proteomes" id="UP001597124">
    <property type="component" value="Unassembled WGS sequence"/>
</dbReference>